<dbReference type="EMBL" id="QTPM01000021">
    <property type="protein sequence ID" value="RQY90921.1"/>
    <property type="molecule type" value="Genomic_DNA"/>
</dbReference>
<proteinExistence type="predicted"/>
<protein>
    <submittedName>
        <fullName evidence="2">Uncharacterized protein</fullName>
    </submittedName>
</protein>
<dbReference type="AlphaFoldDB" id="A0A3N7UVF7"/>
<dbReference type="Proteomes" id="UP000281098">
    <property type="component" value="Unassembled WGS sequence"/>
</dbReference>
<accession>A0A3N7UVF7</accession>
<keyword evidence="4" id="KW-1185">Reference proteome</keyword>
<comment type="caution">
    <text evidence="2">The sequence shown here is derived from an EMBL/GenBank/DDBJ whole genome shotgun (WGS) entry which is preliminary data.</text>
</comment>
<evidence type="ECO:0000256" key="1">
    <source>
        <dbReference type="SAM" id="MobiDB-lite"/>
    </source>
</evidence>
<gene>
    <name evidence="3" type="ORF">DF017_18080</name>
    <name evidence="2" type="ORF">F7R25_12575</name>
</gene>
<evidence type="ECO:0000313" key="5">
    <source>
        <dbReference type="Proteomes" id="UP000473470"/>
    </source>
</evidence>
<dbReference type="Proteomes" id="UP000473470">
    <property type="component" value="Unassembled WGS sequence"/>
</dbReference>
<reference evidence="3 4" key="1">
    <citation type="submission" date="2018-08" db="EMBL/GenBank/DDBJ databases">
        <title>Comparative analysis of Burkholderia isolates from Puerto Rico.</title>
        <authorList>
            <person name="Hall C."/>
            <person name="Sahl J."/>
            <person name="Wagner D."/>
        </authorList>
    </citation>
    <scope>NUCLEOTIDE SEQUENCE [LARGE SCALE GENOMIC DNA]</scope>
    <source>
        <strain evidence="3 4">Bp8966</strain>
    </source>
</reference>
<sequence>MRRPSGLTGQIPADFFERHATARAAPCTLVPRAAPLRAQSVRAPSGVCAAAHAPPPIARAASPRPTGVPMNSDDSSRLPLAGARTRTACLIARAAPASVPPFIDQQPIAPDATRRGAFVRR</sequence>
<reference evidence="2 5" key="2">
    <citation type="submission" date="2019-09" db="EMBL/GenBank/DDBJ databases">
        <title>Draft genome sequences of 48 bacterial type strains from the CCUG.</title>
        <authorList>
            <person name="Tunovic T."/>
            <person name="Pineiro-Iglesias B."/>
            <person name="Unosson C."/>
            <person name="Inganas E."/>
            <person name="Ohlen M."/>
            <person name="Cardew S."/>
            <person name="Jensie-Markopoulos S."/>
            <person name="Salva-Serra F."/>
            <person name="Jaen-Luchoro D."/>
            <person name="Karlsson R."/>
            <person name="Svensson-Stadler L."/>
            <person name="Chun J."/>
            <person name="Moore E."/>
        </authorList>
    </citation>
    <scope>NUCLEOTIDE SEQUENCE [LARGE SCALE GENOMIC DNA]</scope>
    <source>
        <strain evidence="2 5">CCUG 65686</strain>
    </source>
</reference>
<organism evidence="2 5">
    <name type="scientific">Burkholderia stagnalis</name>
    <dbReference type="NCBI Taxonomy" id="1503054"/>
    <lineage>
        <taxon>Bacteria</taxon>
        <taxon>Pseudomonadati</taxon>
        <taxon>Pseudomonadota</taxon>
        <taxon>Betaproteobacteria</taxon>
        <taxon>Burkholderiales</taxon>
        <taxon>Burkholderiaceae</taxon>
        <taxon>Burkholderia</taxon>
        <taxon>Burkholderia cepacia complex</taxon>
    </lineage>
</organism>
<evidence type="ECO:0000313" key="4">
    <source>
        <dbReference type="Proteomes" id="UP000281098"/>
    </source>
</evidence>
<evidence type="ECO:0000313" key="3">
    <source>
        <dbReference type="EMBL" id="RQY90921.1"/>
    </source>
</evidence>
<name>A0A3N7UVF7_9BURK</name>
<evidence type="ECO:0000313" key="2">
    <source>
        <dbReference type="EMBL" id="KAB0638266.1"/>
    </source>
</evidence>
<feature type="region of interest" description="Disordered" evidence="1">
    <location>
        <begin position="56"/>
        <end position="79"/>
    </location>
</feature>
<dbReference type="EMBL" id="VZOK01000015">
    <property type="protein sequence ID" value="KAB0638266.1"/>
    <property type="molecule type" value="Genomic_DNA"/>
</dbReference>